<evidence type="ECO:0000256" key="7">
    <source>
        <dbReference type="ARBA" id="ARBA00022801"/>
    </source>
</evidence>
<evidence type="ECO:0000256" key="11">
    <source>
        <dbReference type="ARBA" id="ARBA00049558"/>
    </source>
</evidence>
<gene>
    <name evidence="17" type="ordered locus">Cyan7822_0610</name>
</gene>
<proteinExistence type="inferred from homology"/>
<dbReference type="OrthoDB" id="9795347at2"/>
<dbReference type="InterPro" id="IPR050202">
    <property type="entry name" value="Cyt/Deoxycyt_deaminase"/>
</dbReference>
<evidence type="ECO:0000256" key="15">
    <source>
        <dbReference type="RuleBase" id="RU364006"/>
    </source>
</evidence>
<evidence type="ECO:0000256" key="2">
    <source>
        <dbReference type="ARBA" id="ARBA00003949"/>
    </source>
</evidence>
<evidence type="ECO:0000256" key="4">
    <source>
        <dbReference type="ARBA" id="ARBA00012783"/>
    </source>
</evidence>
<dbReference type="NCBIfam" id="NF004064">
    <property type="entry name" value="PRK05578.1"/>
    <property type="match status" value="1"/>
</dbReference>
<evidence type="ECO:0000256" key="14">
    <source>
        <dbReference type="PIRSR" id="PIRSR606262-3"/>
    </source>
</evidence>
<evidence type="ECO:0000256" key="12">
    <source>
        <dbReference type="PIRSR" id="PIRSR606262-1"/>
    </source>
</evidence>
<feature type="binding site" evidence="14">
    <location>
        <position position="57"/>
    </location>
    <ligand>
        <name>Zn(2+)</name>
        <dbReference type="ChEBI" id="CHEBI:29105"/>
        <note>catalytic</note>
    </ligand>
</feature>
<evidence type="ECO:0000256" key="10">
    <source>
        <dbReference type="ARBA" id="ARBA00049252"/>
    </source>
</evidence>
<evidence type="ECO:0000256" key="1">
    <source>
        <dbReference type="ARBA" id="ARBA00001947"/>
    </source>
</evidence>
<keyword evidence="8 14" id="KW-0862">Zinc</keyword>
<dbReference type="GO" id="GO:0004126">
    <property type="term" value="F:cytidine deaminase activity"/>
    <property type="evidence" value="ECO:0007669"/>
    <property type="project" value="UniProtKB-UniRule"/>
</dbReference>
<dbReference type="KEGG" id="cyj:Cyan7822_0610"/>
<comment type="function">
    <text evidence="2 15">This enzyme scavenges exogenous and endogenous cytidine and 2'-deoxycytidine for UMP synthesis.</text>
</comment>
<dbReference type="CDD" id="cd01283">
    <property type="entry name" value="cytidine_deaminase"/>
    <property type="match status" value="1"/>
</dbReference>
<dbReference type="GO" id="GO:0008270">
    <property type="term" value="F:zinc ion binding"/>
    <property type="evidence" value="ECO:0007669"/>
    <property type="project" value="UniProtKB-UniRule"/>
</dbReference>
<keyword evidence="6 14" id="KW-0479">Metal-binding</keyword>
<dbReference type="NCBIfam" id="TIGR01354">
    <property type="entry name" value="cyt_deam_tetra"/>
    <property type="match status" value="1"/>
</dbReference>
<evidence type="ECO:0000313" key="18">
    <source>
        <dbReference type="Proteomes" id="UP000008206"/>
    </source>
</evidence>
<name>E0U9F4_GLOV7</name>
<dbReference type="GO" id="GO:0072527">
    <property type="term" value="P:pyrimidine-containing compound metabolic process"/>
    <property type="evidence" value="ECO:0007669"/>
    <property type="project" value="UniProtKB-ARBA"/>
</dbReference>
<protein>
    <recommendedName>
        <fullName evidence="5 15">Cytidine deaminase</fullName>
        <ecNumber evidence="4 15">3.5.4.5</ecNumber>
    </recommendedName>
    <alternativeName>
        <fullName evidence="9 15">Cytidine aminohydrolase</fullName>
    </alternativeName>
</protein>
<dbReference type="HOGENOM" id="CLU_097262_1_2_3"/>
<dbReference type="SUPFAM" id="SSF53927">
    <property type="entry name" value="Cytidine deaminase-like"/>
    <property type="match status" value="1"/>
</dbReference>
<evidence type="ECO:0000256" key="5">
    <source>
        <dbReference type="ARBA" id="ARBA00018266"/>
    </source>
</evidence>
<dbReference type="AlphaFoldDB" id="E0U9F4"/>
<feature type="binding site" evidence="14">
    <location>
        <position position="96"/>
    </location>
    <ligand>
        <name>Zn(2+)</name>
        <dbReference type="ChEBI" id="CHEBI:29105"/>
        <note>catalytic</note>
    </ligand>
</feature>
<dbReference type="EMBL" id="CP002198">
    <property type="protein sequence ID" value="ADN12646.1"/>
    <property type="molecule type" value="Genomic_DNA"/>
</dbReference>
<dbReference type="InterPro" id="IPR016193">
    <property type="entry name" value="Cytidine_deaminase-like"/>
</dbReference>
<dbReference type="Pfam" id="PF00383">
    <property type="entry name" value="dCMP_cyt_deam_1"/>
    <property type="match status" value="1"/>
</dbReference>
<feature type="binding site" evidence="13">
    <location>
        <begin position="46"/>
        <end position="52"/>
    </location>
    <ligand>
        <name>substrate</name>
    </ligand>
</feature>
<feature type="active site" description="Proton donor" evidence="12">
    <location>
        <position position="59"/>
    </location>
</feature>
<feature type="binding site" evidence="14">
    <location>
        <position position="99"/>
    </location>
    <ligand>
        <name>Zn(2+)</name>
        <dbReference type="ChEBI" id="CHEBI:29105"/>
        <note>catalytic</note>
    </ligand>
</feature>
<dbReference type="PANTHER" id="PTHR11644">
    <property type="entry name" value="CYTIDINE DEAMINASE"/>
    <property type="match status" value="1"/>
</dbReference>
<dbReference type="PROSITE" id="PS51747">
    <property type="entry name" value="CYT_DCMP_DEAMINASES_2"/>
    <property type="match status" value="1"/>
</dbReference>
<dbReference type="STRING" id="497965.Cyan7822_0610"/>
<keyword evidence="7 15" id="KW-0378">Hydrolase</keyword>
<dbReference type="RefSeq" id="WP_013320756.1">
    <property type="nucleotide sequence ID" value="NC_014501.1"/>
</dbReference>
<feature type="domain" description="CMP/dCMP-type deaminase" evidence="16">
    <location>
        <begin position="6"/>
        <end position="134"/>
    </location>
</feature>
<dbReference type="eggNOG" id="COG0295">
    <property type="taxonomic scope" value="Bacteria"/>
</dbReference>
<dbReference type="Gene3D" id="3.40.140.10">
    <property type="entry name" value="Cytidine Deaminase, domain 2"/>
    <property type="match status" value="1"/>
</dbReference>
<evidence type="ECO:0000313" key="17">
    <source>
        <dbReference type="EMBL" id="ADN12646.1"/>
    </source>
</evidence>
<dbReference type="GO" id="GO:0055086">
    <property type="term" value="P:nucleobase-containing small molecule metabolic process"/>
    <property type="evidence" value="ECO:0007669"/>
    <property type="project" value="UniProtKB-ARBA"/>
</dbReference>
<keyword evidence="18" id="KW-1185">Reference proteome</keyword>
<dbReference type="EC" id="3.5.4.5" evidence="4 15"/>
<dbReference type="Proteomes" id="UP000008206">
    <property type="component" value="Chromosome"/>
</dbReference>
<evidence type="ECO:0000256" key="3">
    <source>
        <dbReference type="ARBA" id="ARBA00006576"/>
    </source>
</evidence>
<evidence type="ECO:0000256" key="6">
    <source>
        <dbReference type="ARBA" id="ARBA00022723"/>
    </source>
</evidence>
<comment type="similarity">
    <text evidence="3 15">Belongs to the cytidine and deoxycytidylate deaminase family.</text>
</comment>
<comment type="catalytic activity">
    <reaction evidence="11 15">
        <text>cytidine + H2O + H(+) = uridine + NH4(+)</text>
        <dbReference type="Rhea" id="RHEA:16069"/>
        <dbReference type="ChEBI" id="CHEBI:15377"/>
        <dbReference type="ChEBI" id="CHEBI:15378"/>
        <dbReference type="ChEBI" id="CHEBI:16704"/>
        <dbReference type="ChEBI" id="CHEBI:17562"/>
        <dbReference type="ChEBI" id="CHEBI:28938"/>
        <dbReference type="EC" id="3.5.4.5"/>
    </reaction>
</comment>
<dbReference type="InterPro" id="IPR006262">
    <property type="entry name" value="Cyt_deam_tetra"/>
</dbReference>
<evidence type="ECO:0000256" key="13">
    <source>
        <dbReference type="PIRSR" id="PIRSR606262-2"/>
    </source>
</evidence>
<accession>E0U9F4</accession>
<dbReference type="GO" id="GO:0005829">
    <property type="term" value="C:cytosol"/>
    <property type="evidence" value="ECO:0007669"/>
    <property type="project" value="TreeGrafter"/>
</dbReference>
<comment type="cofactor">
    <cofactor evidence="1 14 15">
        <name>Zn(2+)</name>
        <dbReference type="ChEBI" id="CHEBI:29105"/>
    </cofactor>
</comment>
<evidence type="ECO:0000259" key="16">
    <source>
        <dbReference type="PROSITE" id="PS51747"/>
    </source>
</evidence>
<organism evidence="17 18">
    <name type="scientific">Gloeothece verrucosa (strain PCC 7822)</name>
    <name type="common">Cyanothece sp. (strain PCC 7822)</name>
    <dbReference type="NCBI Taxonomy" id="497965"/>
    <lineage>
        <taxon>Bacteria</taxon>
        <taxon>Bacillati</taxon>
        <taxon>Cyanobacteriota</taxon>
        <taxon>Cyanophyceae</taxon>
        <taxon>Oscillatoriophycideae</taxon>
        <taxon>Chroococcales</taxon>
        <taxon>Aphanothecaceae</taxon>
        <taxon>Gloeothece</taxon>
        <taxon>Gloeothece verrucosa</taxon>
    </lineage>
</organism>
<evidence type="ECO:0000256" key="9">
    <source>
        <dbReference type="ARBA" id="ARBA00032005"/>
    </source>
</evidence>
<comment type="catalytic activity">
    <reaction evidence="10 15">
        <text>2'-deoxycytidine + H2O + H(+) = 2'-deoxyuridine + NH4(+)</text>
        <dbReference type="Rhea" id="RHEA:13433"/>
        <dbReference type="ChEBI" id="CHEBI:15377"/>
        <dbReference type="ChEBI" id="CHEBI:15378"/>
        <dbReference type="ChEBI" id="CHEBI:15698"/>
        <dbReference type="ChEBI" id="CHEBI:16450"/>
        <dbReference type="ChEBI" id="CHEBI:28938"/>
        <dbReference type="EC" id="3.5.4.5"/>
    </reaction>
</comment>
<reference evidence="18" key="1">
    <citation type="journal article" date="2011" name="MBio">
        <title>Novel metabolic attributes of the genus Cyanothece, comprising a group of unicellular nitrogen-fixing Cyanobacteria.</title>
        <authorList>
            <person name="Bandyopadhyay A."/>
            <person name="Elvitigala T."/>
            <person name="Welsh E."/>
            <person name="Stockel J."/>
            <person name="Liberton M."/>
            <person name="Min H."/>
            <person name="Sherman L.A."/>
            <person name="Pakrasi H.B."/>
        </authorList>
    </citation>
    <scope>NUCLEOTIDE SEQUENCE [LARGE SCALE GENOMIC DNA]</scope>
    <source>
        <strain evidence="18">PCC 7822</strain>
    </source>
</reference>
<evidence type="ECO:0000256" key="8">
    <source>
        <dbReference type="ARBA" id="ARBA00022833"/>
    </source>
</evidence>
<dbReference type="InterPro" id="IPR002125">
    <property type="entry name" value="CMP_dCMP_dom"/>
</dbReference>
<dbReference type="PANTHER" id="PTHR11644:SF2">
    <property type="entry name" value="CYTIDINE DEAMINASE"/>
    <property type="match status" value="1"/>
</dbReference>
<sequence length="134" mass="14495">MALSPQERKQLCQAAENAAQLAYAPYSKFRVGAAILGNKGIYQGTNVENASYGLSLCAERAAFAHAIAQGEREFRAIAVACIDAKEPNNIQLMMPCGACRQWIAELAPNAEIIICAANQSFCLEELLPNSFRLS</sequence>